<evidence type="ECO:0000313" key="1">
    <source>
        <dbReference type="EMBL" id="KAH3837000.1"/>
    </source>
</evidence>
<name>A0A9D4QNX5_DREPO</name>
<proteinExistence type="predicted"/>
<accession>A0A9D4QNX5</accession>
<sequence length="68" mass="7770">MLRSAGCEISRIRLAKLRAGYTSWAHMIRLSLVVQVSHTEMQTYCHAPLVSSVLNRKVEICNKINKEK</sequence>
<keyword evidence="2" id="KW-1185">Reference proteome</keyword>
<dbReference type="Proteomes" id="UP000828390">
    <property type="component" value="Unassembled WGS sequence"/>
</dbReference>
<dbReference type="EMBL" id="JAIWYP010000004">
    <property type="protein sequence ID" value="KAH3837000.1"/>
    <property type="molecule type" value="Genomic_DNA"/>
</dbReference>
<organism evidence="1 2">
    <name type="scientific">Dreissena polymorpha</name>
    <name type="common">Zebra mussel</name>
    <name type="synonym">Mytilus polymorpha</name>
    <dbReference type="NCBI Taxonomy" id="45954"/>
    <lineage>
        <taxon>Eukaryota</taxon>
        <taxon>Metazoa</taxon>
        <taxon>Spiralia</taxon>
        <taxon>Lophotrochozoa</taxon>
        <taxon>Mollusca</taxon>
        <taxon>Bivalvia</taxon>
        <taxon>Autobranchia</taxon>
        <taxon>Heteroconchia</taxon>
        <taxon>Euheterodonta</taxon>
        <taxon>Imparidentia</taxon>
        <taxon>Neoheterodontei</taxon>
        <taxon>Myida</taxon>
        <taxon>Dreissenoidea</taxon>
        <taxon>Dreissenidae</taxon>
        <taxon>Dreissena</taxon>
    </lineage>
</organism>
<dbReference type="AlphaFoldDB" id="A0A9D4QNX5"/>
<gene>
    <name evidence="1" type="ORF">DPMN_110378</name>
</gene>
<reference evidence="1" key="2">
    <citation type="submission" date="2020-11" db="EMBL/GenBank/DDBJ databases">
        <authorList>
            <person name="McCartney M.A."/>
            <person name="Auch B."/>
            <person name="Kono T."/>
            <person name="Mallez S."/>
            <person name="Becker A."/>
            <person name="Gohl D.M."/>
            <person name="Silverstein K.A.T."/>
            <person name="Koren S."/>
            <person name="Bechman K.B."/>
            <person name="Herman A."/>
            <person name="Abrahante J.E."/>
            <person name="Garbe J."/>
        </authorList>
    </citation>
    <scope>NUCLEOTIDE SEQUENCE</scope>
    <source>
        <strain evidence="1">Duluth1</strain>
        <tissue evidence="1">Whole animal</tissue>
    </source>
</reference>
<evidence type="ECO:0000313" key="2">
    <source>
        <dbReference type="Proteomes" id="UP000828390"/>
    </source>
</evidence>
<comment type="caution">
    <text evidence="1">The sequence shown here is derived from an EMBL/GenBank/DDBJ whole genome shotgun (WGS) entry which is preliminary data.</text>
</comment>
<protein>
    <submittedName>
        <fullName evidence="1">Uncharacterized protein</fullName>
    </submittedName>
</protein>
<reference evidence="1" key="1">
    <citation type="journal article" date="2019" name="bioRxiv">
        <title>The Genome of the Zebra Mussel, Dreissena polymorpha: A Resource for Invasive Species Research.</title>
        <authorList>
            <person name="McCartney M.A."/>
            <person name="Auch B."/>
            <person name="Kono T."/>
            <person name="Mallez S."/>
            <person name="Zhang Y."/>
            <person name="Obille A."/>
            <person name="Becker A."/>
            <person name="Abrahante J.E."/>
            <person name="Garbe J."/>
            <person name="Badalamenti J.P."/>
            <person name="Herman A."/>
            <person name="Mangelson H."/>
            <person name="Liachko I."/>
            <person name="Sullivan S."/>
            <person name="Sone E.D."/>
            <person name="Koren S."/>
            <person name="Silverstein K.A.T."/>
            <person name="Beckman K.B."/>
            <person name="Gohl D.M."/>
        </authorList>
    </citation>
    <scope>NUCLEOTIDE SEQUENCE</scope>
    <source>
        <strain evidence="1">Duluth1</strain>
        <tissue evidence="1">Whole animal</tissue>
    </source>
</reference>